<comment type="caution">
    <text evidence="2">The sequence shown here is derived from an EMBL/GenBank/DDBJ whole genome shotgun (WGS) entry which is preliminary data.</text>
</comment>
<proteinExistence type="predicted"/>
<organism evidence="2 3">
    <name type="scientific">OM182 bacterium</name>
    <dbReference type="NCBI Taxonomy" id="2510334"/>
    <lineage>
        <taxon>Bacteria</taxon>
        <taxon>Pseudomonadati</taxon>
        <taxon>Pseudomonadota</taxon>
        <taxon>Gammaproteobacteria</taxon>
        <taxon>OMG group</taxon>
        <taxon>OM182 clade</taxon>
    </lineage>
</organism>
<reference evidence="2 3" key="1">
    <citation type="submission" date="2019-02" db="EMBL/GenBank/DDBJ databases">
        <title>Prokaryotic population dynamics and viral predation in marine succession experiment using metagenomics: the confinement effect.</title>
        <authorList>
            <person name="Haro-Moreno J.M."/>
            <person name="Rodriguez-Valera F."/>
            <person name="Lopez-Perez M."/>
        </authorList>
    </citation>
    <scope>NUCLEOTIDE SEQUENCE [LARGE SCALE GENOMIC DNA]</scope>
    <source>
        <strain evidence="2">MED-G157</strain>
    </source>
</reference>
<dbReference type="InterPro" id="IPR010239">
    <property type="entry name" value="CHP02001"/>
</dbReference>
<gene>
    <name evidence="2" type="ORF">EVA68_01790</name>
</gene>
<dbReference type="GO" id="GO:0016301">
    <property type="term" value="F:kinase activity"/>
    <property type="evidence" value="ECO:0007669"/>
    <property type="project" value="UniProtKB-KW"/>
</dbReference>
<evidence type="ECO:0000313" key="2">
    <source>
        <dbReference type="EMBL" id="RZO77345.1"/>
    </source>
</evidence>
<evidence type="ECO:0000256" key="1">
    <source>
        <dbReference type="SAM" id="SignalP"/>
    </source>
</evidence>
<sequence>MTFSKKILAGVFALFLSAGTIIPAANAEISASASVATSYLWRGYDLGSGTPAASADISFSEGGAYAGLWISSGDTTAGTEFDLFAGFGGEVGDLSFDINVTNYLYPTGDFSETDGDIGDFVEVILTLGYGPVSVSYYDNIAGDTGGYAASEDYSYINASLAAGDFTFAIGDHDFGDDTDATHLDISYSYNDNISFTMSTWIDFTGTEPKTTFVAAYGISI</sequence>
<name>A0A520S4D3_9GAMM</name>
<dbReference type="Pfam" id="PF09694">
    <property type="entry name" value="Gcw_chp"/>
    <property type="match status" value="1"/>
</dbReference>
<feature type="signal peptide" evidence="1">
    <location>
        <begin position="1"/>
        <end position="27"/>
    </location>
</feature>
<dbReference type="EMBL" id="SHAG01000003">
    <property type="protein sequence ID" value="RZO77345.1"/>
    <property type="molecule type" value="Genomic_DNA"/>
</dbReference>
<dbReference type="AlphaFoldDB" id="A0A520S4D3"/>
<accession>A0A520S4D3</accession>
<feature type="chain" id="PRO_5022099009" evidence="1">
    <location>
        <begin position="28"/>
        <end position="220"/>
    </location>
</feature>
<keyword evidence="2" id="KW-0808">Transferase</keyword>
<keyword evidence="2" id="KW-0418">Kinase</keyword>
<evidence type="ECO:0000313" key="3">
    <source>
        <dbReference type="Proteomes" id="UP000316199"/>
    </source>
</evidence>
<dbReference type="NCBIfam" id="TIGR02001">
    <property type="entry name" value="gcw_chp"/>
    <property type="match status" value="1"/>
</dbReference>
<protein>
    <submittedName>
        <fullName evidence="2">Histidine kinase</fullName>
    </submittedName>
</protein>
<dbReference type="Proteomes" id="UP000316199">
    <property type="component" value="Unassembled WGS sequence"/>
</dbReference>
<keyword evidence="1" id="KW-0732">Signal</keyword>